<dbReference type="AlphaFoldDB" id="A0AAV4XT56"/>
<accession>A0AAV4XT56</accession>
<protein>
    <submittedName>
        <fullName evidence="1">Uncharacterized protein</fullName>
    </submittedName>
</protein>
<evidence type="ECO:0000313" key="1">
    <source>
        <dbReference type="EMBL" id="GIY98217.1"/>
    </source>
</evidence>
<gene>
    <name evidence="1" type="ORF">CEXT_225011</name>
</gene>
<reference evidence="1 2" key="1">
    <citation type="submission" date="2021-06" db="EMBL/GenBank/DDBJ databases">
        <title>Caerostris extrusa draft genome.</title>
        <authorList>
            <person name="Kono N."/>
            <person name="Arakawa K."/>
        </authorList>
    </citation>
    <scope>NUCLEOTIDE SEQUENCE [LARGE SCALE GENOMIC DNA]</scope>
</reference>
<name>A0AAV4XT56_CAEEX</name>
<proteinExistence type="predicted"/>
<dbReference type="Proteomes" id="UP001054945">
    <property type="component" value="Unassembled WGS sequence"/>
</dbReference>
<keyword evidence="2" id="KW-1185">Reference proteome</keyword>
<evidence type="ECO:0000313" key="2">
    <source>
        <dbReference type="Proteomes" id="UP001054945"/>
    </source>
</evidence>
<sequence length="114" mass="12672">MKCPPDEEGGQRCLCSQIIFCLFRCSAIKPDSWGGRAAWQSAPPGEARRVINEKWAGLFGGCQEATCTRFDLLGVAGAQKKPHFWNRCIEKKNTFLCPISSGPFFLPSQIESLF</sequence>
<dbReference type="EMBL" id="BPLR01000899">
    <property type="protein sequence ID" value="GIY98217.1"/>
    <property type="molecule type" value="Genomic_DNA"/>
</dbReference>
<organism evidence="1 2">
    <name type="scientific">Caerostris extrusa</name>
    <name type="common">Bark spider</name>
    <name type="synonym">Caerostris bankana</name>
    <dbReference type="NCBI Taxonomy" id="172846"/>
    <lineage>
        <taxon>Eukaryota</taxon>
        <taxon>Metazoa</taxon>
        <taxon>Ecdysozoa</taxon>
        <taxon>Arthropoda</taxon>
        <taxon>Chelicerata</taxon>
        <taxon>Arachnida</taxon>
        <taxon>Araneae</taxon>
        <taxon>Araneomorphae</taxon>
        <taxon>Entelegynae</taxon>
        <taxon>Araneoidea</taxon>
        <taxon>Araneidae</taxon>
        <taxon>Caerostris</taxon>
    </lineage>
</organism>
<comment type="caution">
    <text evidence="1">The sequence shown here is derived from an EMBL/GenBank/DDBJ whole genome shotgun (WGS) entry which is preliminary data.</text>
</comment>